<sequence>GGLKGVGKLYIPETNVVLRQDLPTEGNTAAASENHISSSAVPSSRSTGICTSCF</sequence>
<organism evidence="2 3">
    <name type="scientific">Trifolium medium</name>
    <dbReference type="NCBI Taxonomy" id="97028"/>
    <lineage>
        <taxon>Eukaryota</taxon>
        <taxon>Viridiplantae</taxon>
        <taxon>Streptophyta</taxon>
        <taxon>Embryophyta</taxon>
        <taxon>Tracheophyta</taxon>
        <taxon>Spermatophyta</taxon>
        <taxon>Magnoliopsida</taxon>
        <taxon>eudicotyledons</taxon>
        <taxon>Gunneridae</taxon>
        <taxon>Pentapetalae</taxon>
        <taxon>rosids</taxon>
        <taxon>fabids</taxon>
        <taxon>Fabales</taxon>
        <taxon>Fabaceae</taxon>
        <taxon>Papilionoideae</taxon>
        <taxon>50 kb inversion clade</taxon>
        <taxon>NPAAA clade</taxon>
        <taxon>Hologalegina</taxon>
        <taxon>IRL clade</taxon>
        <taxon>Trifolieae</taxon>
        <taxon>Trifolium</taxon>
    </lineage>
</organism>
<gene>
    <name evidence="2" type="ORF">A2U01_0019970</name>
</gene>
<dbReference type="EMBL" id="LXQA010038970">
    <property type="protein sequence ID" value="MCH98961.1"/>
    <property type="molecule type" value="Genomic_DNA"/>
</dbReference>
<proteinExistence type="predicted"/>
<dbReference type="Proteomes" id="UP000265520">
    <property type="component" value="Unassembled WGS sequence"/>
</dbReference>
<feature type="non-terminal residue" evidence="2">
    <location>
        <position position="1"/>
    </location>
</feature>
<reference evidence="2 3" key="1">
    <citation type="journal article" date="2018" name="Front. Plant Sci.">
        <title>Red Clover (Trifolium pratense) and Zigzag Clover (T. medium) - A Picture of Genomic Similarities and Differences.</title>
        <authorList>
            <person name="Dluhosova J."/>
            <person name="Istvanek J."/>
            <person name="Nedelnik J."/>
            <person name="Repkova J."/>
        </authorList>
    </citation>
    <scope>NUCLEOTIDE SEQUENCE [LARGE SCALE GENOMIC DNA]</scope>
    <source>
        <strain evidence="3">cv. 10/8</strain>
        <tissue evidence="2">Leaf</tissue>
    </source>
</reference>
<evidence type="ECO:0000313" key="2">
    <source>
        <dbReference type="EMBL" id="MCH98961.1"/>
    </source>
</evidence>
<protein>
    <submittedName>
        <fullName evidence="2">Uncharacterized protein</fullName>
    </submittedName>
</protein>
<dbReference type="AlphaFoldDB" id="A0A392NHM4"/>
<accession>A0A392NHM4</accession>
<feature type="region of interest" description="Disordered" evidence="1">
    <location>
        <begin position="28"/>
        <end position="54"/>
    </location>
</feature>
<comment type="caution">
    <text evidence="2">The sequence shown here is derived from an EMBL/GenBank/DDBJ whole genome shotgun (WGS) entry which is preliminary data.</text>
</comment>
<evidence type="ECO:0000256" key="1">
    <source>
        <dbReference type="SAM" id="MobiDB-lite"/>
    </source>
</evidence>
<evidence type="ECO:0000313" key="3">
    <source>
        <dbReference type="Proteomes" id="UP000265520"/>
    </source>
</evidence>
<name>A0A392NHM4_9FABA</name>
<keyword evidence="3" id="KW-1185">Reference proteome</keyword>